<name>A0A1I4A0I7_9GAMM</name>
<feature type="signal peptide" evidence="1">
    <location>
        <begin position="1"/>
        <end position="22"/>
    </location>
</feature>
<dbReference type="Proteomes" id="UP000198725">
    <property type="component" value="Unassembled WGS sequence"/>
</dbReference>
<dbReference type="RefSeq" id="WP_092702090.1">
    <property type="nucleotide sequence ID" value="NZ_FOSR01000003.1"/>
</dbReference>
<evidence type="ECO:0000259" key="3">
    <source>
        <dbReference type="Pfam" id="PF20616"/>
    </source>
</evidence>
<dbReference type="AlphaFoldDB" id="A0A1I4A0I7"/>
<dbReference type="InterPro" id="IPR046459">
    <property type="entry name" value="Caps_syn_GfcC_N"/>
</dbReference>
<dbReference type="Gene3D" id="3.10.560.10">
    <property type="entry name" value="Outer membrane lipoprotein wza domain like"/>
    <property type="match status" value="1"/>
</dbReference>
<reference evidence="5" key="1">
    <citation type="submission" date="2016-10" db="EMBL/GenBank/DDBJ databases">
        <authorList>
            <person name="Varghese N."/>
            <person name="Submissions S."/>
        </authorList>
    </citation>
    <scope>NUCLEOTIDE SEQUENCE [LARGE SCALE GENOMIC DNA]</scope>
    <source>
        <strain evidence="5">MO64</strain>
    </source>
</reference>
<evidence type="ECO:0000313" key="5">
    <source>
        <dbReference type="Proteomes" id="UP000198725"/>
    </source>
</evidence>
<protein>
    <submittedName>
        <fullName evidence="4">Capsule biosynthesis GfcC</fullName>
    </submittedName>
</protein>
<organism evidence="4 5">
    <name type="scientific">Rhodanobacter glycinis</name>
    <dbReference type="NCBI Taxonomy" id="582702"/>
    <lineage>
        <taxon>Bacteria</taxon>
        <taxon>Pseudomonadati</taxon>
        <taxon>Pseudomonadota</taxon>
        <taxon>Gammaproteobacteria</taxon>
        <taxon>Lysobacterales</taxon>
        <taxon>Rhodanobacteraceae</taxon>
        <taxon>Rhodanobacter</taxon>
    </lineage>
</organism>
<dbReference type="EMBL" id="FOSR01000003">
    <property type="protein sequence ID" value="SFK49461.1"/>
    <property type="molecule type" value="Genomic_DNA"/>
</dbReference>
<proteinExistence type="predicted"/>
<dbReference type="Pfam" id="PF06251">
    <property type="entry name" value="Caps_syn_GfcC_C"/>
    <property type="match status" value="1"/>
</dbReference>
<evidence type="ECO:0000259" key="2">
    <source>
        <dbReference type="Pfam" id="PF06251"/>
    </source>
</evidence>
<evidence type="ECO:0000256" key="1">
    <source>
        <dbReference type="SAM" id="SignalP"/>
    </source>
</evidence>
<keyword evidence="5" id="KW-1185">Reference proteome</keyword>
<feature type="domain" description="Capsule biosynthesis GfcC-like C-terminal" evidence="2">
    <location>
        <begin position="164"/>
        <end position="250"/>
    </location>
</feature>
<gene>
    <name evidence="4" type="ORF">SAMN05192579_103191</name>
</gene>
<sequence length="260" mass="28160">MKRWMLTSLAMLLASATLPVLAQVQVRVEGAVDHPGVLNLKDSARLSDAALAAQVRPDAYMLGAAWLRPSLQSEQQRQKAGVLFDLDSLHLQALQRGDAALAEEVGRLRNRIAALPVTGRMPALLDPRPVEANAAANLPLQPGDRLFYPLRPTTIRVVGAVQQPCTLPLQAMQDARSYLAACPYSRRADHDWIYVIEPDGRVFRQGVALWNRSLPLSLAQGAVIYVPLPARAAQHVDATLNHDVAAFLATQTLPGPGATP</sequence>
<evidence type="ECO:0000313" key="4">
    <source>
        <dbReference type="EMBL" id="SFK49461.1"/>
    </source>
</evidence>
<keyword evidence="1" id="KW-0732">Signal</keyword>
<accession>A0A1I4A0I7</accession>
<dbReference type="InterPro" id="IPR010425">
    <property type="entry name" value="Caps_synth_GfcC-like_C"/>
</dbReference>
<feature type="domain" description="Capsule biosynthesis GfcC-like N-terminal" evidence="3">
    <location>
        <begin position="36"/>
        <end position="144"/>
    </location>
</feature>
<dbReference type="Pfam" id="PF20616">
    <property type="entry name" value="Caps_syn_GfcC_N"/>
    <property type="match status" value="1"/>
</dbReference>
<feature type="chain" id="PRO_5011521467" evidence="1">
    <location>
        <begin position="23"/>
        <end position="260"/>
    </location>
</feature>